<gene>
    <name evidence="1" type="ORF">COU35_03690</name>
</gene>
<dbReference type="InterPro" id="IPR008869">
    <property type="entry name" value="MlaC/ttg2D"/>
</dbReference>
<comment type="caution">
    <text evidence="1">The sequence shown here is derived from an EMBL/GenBank/DDBJ whole genome shotgun (WGS) entry which is preliminary data.</text>
</comment>
<dbReference type="AlphaFoldDB" id="A0A2H0TPZ7"/>
<organism evidence="1 2">
    <name type="scientific">Candidatus Magasanikbacteria bacterium CG10_big_fil_rev_8_21_14_0_10_47_10</name>
    <dbReference type="NCBI Taxonomy" id="1974652"/>
    <lineage>
        <taxon>Bacteria</taxon>
        <taxon>Candidatus Magasanikiibacteriota</taxon>
    </lineage>
</organism>
<dbReference type="PANTHER" id="PTHR36573:SF1">
    <property type="entry name" value="INTERMEMBRANE PHOSPHOLIPID TRANSPORT SYSTEM BINDING PROTEIN MLAC"/>
    <property type="match status" value="1"/>
</dbReference>
<feature type="non-terminal residue" evidence="1">
    <location>
        <position position="1"/>
    </location>
</feature>
<dbReference type="Proteomes" id="UP000230154">
    <property type="component" value="Unassembled WGS sequence"/>
</dbReference>
<proteinExistence type="predicted"/>
<dbReference type="InterPro" id="IPR042245">
    <property type="entry name" value="Tgt2/MlaC_sf"/>
</dbReference>
<dbReference type="EMBL" id="PFCB01000027">
    <property type="protein sequence ID" value="PIR74214.1"/>
    <property type="molecule type" value="Genomic_DNA"/>
</dbReference>
<accession>A0A2H0TPZ7</accession>
<sequence>ADDGNVKSFINLVANDVIKVAGNDSYSQKQKAAHMMEIMRTNFNVKWMSKFVLGSSYKDLNDKQKDEYYNSYQKYLLYSYLPNLLQYSDETFKILEVRRMGDRDYTVDTEIIRHNGKPPIKIGYHVKTSKTGDSMKIVDIIAEGISAILSQRSEFKEITQNSGVSGLIKLINNKNVQFNQQYS</sequence>
<dbReference type="Gene3D" id="3.10.450.710">
    <property type="entry name" value="Tgt2/MlaC"/>
    <property type="match status" value="1"/>
</dbReference>
<name>A0A2H0TPZ7_9BACT</name>
<dbReference type="PANTHER" id="PTHR36573">
    <property type="entry name" value="INTERMEMBRANE PHOSPHOLIPID TRANSPORT SYSTEM BINDING PROTEIN MLAC"/>
    <property type="match status" value="1"/>
</dbReference>
<evidence type="ECO:0000313" key="2">
    <source>
        <dbReference type="Proteomes" id="UP000230154"/>
    </source>
</evidence>
<protein>
    <submittedName>
        <fullName evidence="1">Uncharacterized protein</fullName>
    </submittedName>
</protein>
<evidence type="ECO:0000313" key="1">
    <source>
        <dbReference type="EMBL" id="PIR74214.1"/>
    </source>
</evidence>
<dbReference type="Pfam" id="PF05494">
    <property type="entry name" value="MlaC"/>
    <property type="match status" value="1"/>
</dbReference>
<reference evidence="2" key="1">
    <citation type="submission" date="2017-09" db="EMBL/GenBank/DDBJ databases">
        <title>Depth-based differentiation of microbial function through sediment-hosted aquifers and enrichment of novel symbionts in the deep terrestrial subsurface.</title>
        <authorList>
            <person name="Probst A.J."/>
            <person name="Ladd B."/>
            <person name="Jarett J.K."/>
            <person name="Geller-Mcgrath D.E."/>
            <person name="Sieber C.M.K."/>
            <person name="Emerson J.B."/>
            <person name="Anantharaman K."/>
            <person name="Thomas B.C."/>
            <person name="Malmstrom R."/>
            <person name="Stieglmeier M."/>
            <person name="Klingl A."/>
            <person name="Woyke T."/>
            <person name="Ryan C.M."/>
            <person name="Banfield J.F."/>
        </authorList>
    </citation>
    <scope>NUCLEOTIDE SEQUENCE [LARGE SCALE GENOMIC DNA]</scope>
</reference>